<protein>
    <submittedName>
        <fullName evidence="1">Uncharacterized protein</fullName>
    </submittedName>
</protein>
<dbReference type="HOGENOM" id="CLU_2886932_0_0_1"/>
<dbReference type="AlphaFoldDB" id="A0A015M7C9"/>
<dbReference type="Proteomes" id="UP000022910">
    <property type="component" value="Unassembled WGS sequence"/>
</dbReference>
<name>A0A015M7C9_RHIIW</name>
<organism evidence="1 2">
    <name type="scientific">Rhizophagus irregularis (strain DAOM 197198w)</name>
    <name type="common">Glomus intraradices</name>
    <dbReference type="NCBI Taxonomy" id="1432141"/>
    <lineage>
        <taxon>Eukaryota</taxon>
        <taxon>Fungi</taxon>
        <taxon>Fungi incertae sedis</taxon>
        <taxon>Mucoromycota</taxon>
        <taxon>Glomeromycotina</taxon>
        <taxon>Glomeromycetes</taxon>
        <taxon>Glomerales</taxon>
        <taxon>Glomeraceae</taxon>
        <taxon>Rhizophagus</taxon>
    </lineage>
</organism>
<sequence length="63" mass="7179">MSETIDIAEPTNQLGKNKDANTHQEVMCLNCSVNKTWLRKIGDSNTSKVIWLLQINKLIVCNY</sequence>
<evidence type="ECO:0000313" key="1">
    <source>
        <dbReference type="EMBL" id="EXX62738.1"/>
    </source>
</evidence>
<dbReference type="EMBL" id="JEMT01024535">
    <property type="protein sequence ID" value="EXX62738.1"/>
    <property type="molecule type" value="Genomic_DNA"/>
</dbReference>
<proteinExistence type="predicted"/>
<gene>
    <name evidence="1" type="ORF">RirG_158920</name>
</gene>
<keyword evidence="2" id="KW-1185">Reference proteome</keyword>
<evidence type="ECO:0000313" key="2">
    <source>
        <dbReference type="Proteomes" id="UP000022910"/>
    </source>
</evidence>
<accession>A0A015M7C9</accession>
<reference evidence="1 2" key="1">
    <citation type="submission" date="2014-02" db="EMBL/GenBank/DDBJ databases">
        <title>Single nucleus genome sequencing reveals high similarity among nuclei of an endomycorrhizal fungus.</title>
        <authorList>
            <person name="Lin K."/>
            <person name="Geurts R."/>
            <person name="Zhang Z."/>
            <person name="Limpens E."/>
            <person name="Saunders D.G."/>
            <person name="Mu D."/>
            <person name="Pang E."/>
            <person name="Cao H."/>
            <person name="Cha H."/>
            <person name="Lin T."/>
            <person name="Zhou Q."/>
            <person name="Shang Y."/>
            <person name="Li Y."/>
            <person name="Ivanov S."/>
            <person name="Sharma T."/>
            <person name="Velzen R.V."/>
            <person name="Ruijter N.D."/>
            <person name="Aanen D.K."/>
            <person name="Win J."/>
            <person name="Kamoun S."/>
            <person name="Bisseling T."/>
            <person name="Huang S."/>
        </authorList>
    </citation>
    <scope>NUCLEOTIDE SEQUENCE [LARGE SCALE GENOMIC DNA]</scope>
    <source>
        <strain evidence="2">DAOM197198w</strain>
    </source>
</reference>
<comment type="caution">
    <text evidence="1">The sequence shown here is derived from an EMBL/GenBank/DDBJ whole genome shotgun (WGS) entry which is preliminary data.</text>
</comment>